<comment type="caution">
    <text evidence="3">The sequence shown here is derived from an EMBL/GenBank/DDBJ whole genome shotgun (WGS) entry which is preliminary data.</text>
</comment>
<sequence>MDLQLYFGMRQSKERSLWSFNEDQLLLKYVKELGQNNYNQIANLLTSKTNKQVYFRLRYLKQLFVQKRTEQRTRNMYRGWFEFFEQV</sequence>
<dbReference type="Proteomes" id="UP001642409">
    <property type="component" value="Unassembled WGS sequence"/>
</dbReference>
<dbReference type="InterPro" id="IPR001005">
    <property type="entry name" value="SANT/Myb"/>
</dbReference>
<dbReference type="SMART" id="SM00717">
    <property type="entry name" value="SANT"/>
    <property type="match status" value="1"/>
</dbReference>
<dbReference type="AlphaFoldDB" id="A0AA86V5Q6"/>
<protein>
    <submittedName>
        <fullName evidence="3">SANT/Myb domain</fullName>
    </submittedName>
    <submittedName>
        <fullName evidence="4">SANT/Myb_domain</fullName>
    </submittedName>
</protein>
<evidence type="ECO:0000313" key="6">
    <source>
        <dbReference type="Proteomes" id="UP001642409"/>
    </source>
</evidence>
<dbReference type="Pfam" id="PF00249">
    <property type="entry name" value="Myb_DNA-binding"/>
    <property type="match status" value="1"/>
</dbReference>
<gene>
    <name evidence="4" type="ORF">HINF_LOCUS15348</name>
    <name evidence="5" type="ORF">HINF_LOCUS19287</name>
    <name evidence="3" type="ORF">HINF_LOCUS45228</name>
</gene>
<evidence type="ECO:0000313" key="3">
    <source>
        <dbReference type="EMBL" id="CAI9957583.1"/>
    </source>
</evidence>
<organism evidence="3">
    <name type="scientific">Hexamita inflata</name>
    <dbReference type="NCBI Taxonomy" id="28002"/>
    <lineage>
        <taxon>Eukaryota</taxon>
        <taxon>Metamonada</taxon>
        <taxon>Diplomonadida</taxon>
        <taxon>Hexamitidae</taxon>
        <taxon>Hexamitinae</taxon>
        <taxon>Hexamita</taxon>
    </lineage>
</organism>
<dbReference type="CDD" id="cd00167">
    <property type="entry name" value="SANT"/>
    <property type="match status" value="1"/>
</dbReference>
<name>A0AA86V5Q6_9EUKA</name>
<dbReference type="EMBL" id="CATOUU010000889">
    <property type="protein sequence ID" value="CAI9957583.1"/>
    <property type="molecule type" value="Genomic_DNA"/>
</dbReference>
<dbReference type="PROSITE" id="PS50090">
    <property type="entry name" value="MYB_LIKE"/>
    <property type="match status" value="1"/>
</dbReference>
<dbReference type="EMBL" id="CAXDID020000037">
    <property type="protein sequence ID" value="CAL5997651.1"/>
    <property type="molecule type" value="Genomic_DNA"/>
</dbReference>
<dbReference type="EMBL" id="CAXDID020000050">
    <property type="protein sequence ID" value="CAL6005264.1"/>
    <property type="molecule type" value="Genomic_DNA"/>
</dbReference>
<reference evidence="4 6" key="2">
    <citation type="submission" date="2024-07" db="EMBL/GenBank/DDBJ databases">
        <authorList>
            <person name="Akdeniz Z."/>
        </authorList>
    </citation>
    <scope>NUCLEOTIDE SEQUENCE [LARGE SCALE GENOMIC DNA]</scope>
</reference>
<keyword evidence="6" id="KW-1185">Reference proteome</keyword>
<dbReference type="SUPFAM" id="SSF46689">
    <property type="entry name" value="Homeodomain-like"/>
    <property type="match status" value="1"/>
</dbReference>
<evidence type="ECO:0000313" key="4">
    <source>
        <dbReference type="EMBL" id="CAL5997651.1"/>
    </source>
</evidence>
<reference evidence="3" key="1">
    <citation type="submission" date="2023-06" db="EMBL/GenBank/DDBJ databases">
        <authorList>
            <person name="Kurt Z."/>
        </authorList>
    </citation>
    <scope>NUCLEOTIDE SEQUENCE</scope>
</reference>
<proteinExistence type="predicted"/>
<feature type="domain" description="HTH myb-type" evidence="2">
    <location>
        <begin position="10"/>
        <end position="65"/>
    </location>
</feature>
<evidence type="ECO:0000313" key="5">
    <source>
        <dbReference type="EMBL" id="CAL6005264.1"/>
    </source>
</evidence>
<dbReference type="InterPro" id="IPR009057">
    <property type="entry name" value="Homeodomain-like_sf"/>
</dbReference>
<accession>A0AA86V5Q6</accession>
<evidence type="ECO:0000259" key="1">
    <source>
        <dbReference type="PROSITE" id="PS50090"/>
    </source>
</evidence>
<dbReference type="PROSITE" id="PS51294">
    <property type="entry name" value="HTH_MYB"/>
    <property type="match status" value="1"/>
</dbReference>
<dbReference type="Gene3D" id="1.10.10.60">
    <property type="entry name" value="Homeodomain-like"/>
    <property type="match status" value="1"/>
</dbReference>
<evidence type="ECO:0000259" key="2">
    <source>
        <dbReference type="PROSITE" id="PS51294"/>
    </source>
</evidence>
<dbReference type="InterPro" id="IPR017930">
    <property type="entry name" value="Myb_dom"/>
</dbReference>
<feature type="domain" description="Myb-like" evidence="1">
    <location>
        <begin position="10"/>
        <end position="61"/>
    </location>
</feature>